<comment type="caution">
    <text evidence="1">The sequence shown here is derived from an EMBL/GenBank/DDBJ whole genome shotgun (WGS) entry which is preliminary data.</text>
</comment>
<reference evidence="1" key="1">
    <citation type="journal article" date="2015" name="Nature">
        <title>Complex archaea that bridge the gap between prokaryotes and eukaryotes.</title>
        <authorList>
            <person name="Spang A."/>
            <person name="Saw J.H."/>
            <person name="Jorgensen S.L."/>
            <person name="Zaremba-Niedzwiedzka K."/>
            <person name="Martijn J."/>
            <person name="Lind A.E."/>
            <person name="van Eijk R."/>
            <person name="Schleper C."/>
            <person name="Guy L."/>
            <person name="Ettema T.J."/>
        </authorList>
    </citation>
    <scope>NUCLEOTIDE SEQUENCE</scope>
</reference>
<sequence length="315" mass="33325">MAFQSVSGGLLIPMRMTSSSLSFVNVTLDAAAEKLAFILRVGKAGTIDKVGFLTANVATGDTMDIRLETVDLTNGEPTGTLLDTNSNGALVIGDGDDSTWLTTTLTTGPTVTEGQLIAVVIVNGSGGGNMSLRTAAFDRANFPYSSHFTTAWAILTNSRGPLCALEYSDGSYEHALGVWPVSALAAATFNNTDDPDHIGLKFKLPFPAKIGGVWIVVDPDANLEIVLYDSDGTTELSTVDLDVGPRNVNGRVAQLVALSSSVELSKDTFYRIVVRPTTATDVAIDYFDVNAVAIMDAMPGGQDFHYTTKKDAGWT</sequence>
<accession>A0A0F9J389</accession>
<name>A0A0F9J389_9ZZZZ</name>
<dbReference type="AlphaFoldDB" id="A0A0F9J389"/>
<feature type="non-terminal residue" evidence="1">
    <location>
        <position position="315"/>
    </location>
</feature>
<evidence type="ECO:0000313" key="1">
    <source>
        <dbReference type="EMBL" id="KKM64164.1"/>
    </source>
</evidence>
<proteinExistence type="predicted"/>
<dbReference type="EMBL" id="LAZR01010956">
    <property type="protein sequence ID" value="KKM64164.1"/>
    <property type="molecule type" value="Genomic_DNA"/>
</dbReference>
<protein>
    <submittedName>
        <fullName evidence="1">Uncharacterized protein</fullName>
    </submittedName>
</protein>
<gene>
    <name evidence="1" type="ORF">LCGC14_1504190</name>
</gene>
<organism evidence="1">
    <name type="scientific">marine sediment metagenome</name>
    <dbReference type="NCBI Taxonomy" id="412755"/>
    <lineage>
        <taxon>unclassified sequences</taxon>
        <taxon>metagenomes</taxon>
        <taxon>ecological metagenomes</taxon>
    </lineage>
</organism>